<proteinExistence type="predicted"/>
<keyword evidence="2" id="KW-1185">Reference proteome</keyword>
<evidence type="ECO:0000313" key="2">
    <source>
        <dbReference type="Proteomes" id="UP000610459"/>
    </source>
</evidence>
<name>A0ACC5PRG2_ENTAG</name>
<sequence length="71" mass="7957">MSYLQDTEDSIDSLIIAADKTVRLRQHSVIRAERHLVGGGKHGRTAKSESCTINQRGEITRSENHISRNPD</sequence>
<dbReference type="EMBL" id="JACYNR010000011">
    <property type="protein sequence ID" value="MBD8127711.1"/>
    <property type="molecule type" value="Genomic_DNA"/>
</dbReference>
<organism evidence="1 2">
    <name type="scientific">Enterobacter agglomerans</name>
    <name type="common">Erwinia herbicola</name>
    <name type="synonym">Pantoea agglomerans</name>
    <dbReference type="NCBI Taxonomy" id="549"/>
    <lineage>
        <taxon>Bacteria</taxon>
        <taxon>Pseudomonadati</taxon>
        <taxon>Pseudomonadota</taxon>
        <taxon>Gammaproteobacteria</taxon>
        <taxon>Enterobacterales</taxon>
        <taxon>Erwiniaceae</taxon>
        <taxon>Pantoea</taxon>
        <taxon>Pantoea agglomerans group</taxon>
    </lineage>
</organism>
<comment type="caution">
    <text evidence="1">The sequence shown here is derived from an EMBL/GenBank/DDBJ whole genome shotgun (WGS) entry which is preliminary data.</text>
</comment>
<accession>A0ACC5PRG2</accession>
<evidence type="ECO:0000313" key="1">
    <source>
        <dbReference type="EMBL" id="MBD8127711.1"/>
    </source>
</evidence>
<dbReference type="Proteomes" id="UP000610459">
    <property type="component" value="Unassembled WGS sequence"/>
</dbReference>
<reference evidence="1 2" key="1">
    <citation type="journal article" date="2020" name="FEMS Microbiol. Ecol.">
        <title>Temporal dynamics of bacterial communities during seed development and maturation.</title>
        <authorList>
            <person name="Chesneau G."/>
            <person name="Torres-Cortes G."/>
            <person name="Briand M."/>
            <person name="Darrasse A."/>
            <person name="Preveaux A."/>
            <person name="Marais C."/>
            <person name="Jacques M.A."/>
            <person name="Shade A."/>
            <person name="Barret M."/>
        </authorList>
    </citation>
    <scope>NUCLEOTIDE SEQUENCE [LARGE SCALE GENOMIC DNA]</scope>
    <source>
        <strain evidence="1 2">CFBP13709</strain>
    </source>
</reference>
<gene>
    <name evidence="1" type="ORF">IFT41_16520</name>
</gene>
<protein>
    <submittedName>
        <fullName evidence="1">Uncharacterized protein</fullName>
    </submittedName>
</protein>